<dbReference type="EMBL" id="JABBKX010000003">
    <property type="protein sequence ID" value="NMJ41571.1"/>
    <property type="molecule type" value="Genomic_DNA"/>
</dbReference>
<reference evidence="2 3" key="1">
    <citation type="submission" date="2020-03" db="EMBL/GenBank/DDBJ databases">
        <authorList>
            <person name="Sun Q."/>
        </authorList>
    </citation>
    <scope>NUCLEOTIDE SEQUENCE [LARGE SCALE GENOMIC DNA]</scope>
    <source>
        <strain evidence="2 3">JC162</strain>
    </source>
</reference>
<feature type="chain" id="PRO_5032650284" evidence="1">
    <location>
        <begin position="26"/>
        <end position="71"/>
    </location>
</feature>
<dbReference type="AlphaFoldDB" id="A0A848EAP8"/>
<feature type="signal peptide" evidence="1">
    <location>
        <begin position="1"/>
        <end position="25"/>
    </location>
</feature>
<protein>
    <submittedName>
        <fullName evidence="2">Uncharacterized protein</fullName>
    </submittedName>
</protein>
<evidence type="ECO:0000256" key="1">
    <source>
        <dbReference type="SAM" id="SignalP"/>
    </source>
</evidence>
<accession>A0A848EAP8</accession>
<name>A0A848EAP8_9PROT</name>
<proteinExistence type="predicted"/>
<organism evidence="2 3">
    <name type="scientific">Neoroseomonas marina</name>
    <dbReference type="NCBI Taxonomy" id="1232220"/>
    <lineage>
        <taxon>Bacteria</taxon>
        <taxon>Pseudomonadati</taxon>
        <taxon>Pseudomonadota</taxon>
        <taxon>Alphaproteobacteria</taxon>
        <taxon>Acetobacterales</taxon>
        <taxon>Acetobacteraceae</taxon>
        <taxon>Neoroseomonas</taxon>
    </lineage>
</organism>
<dbReference type="Proteomes" id="UP000548582">
    <property type="component" value="Unassembled WGS sequence"/>
</dbReference>
<keyword evidence="1" id="KW-0732">Signal</keyword>
<sequence>MLPRRLAVSALPVLAALVAARAAPAKSMGPGSAAACTGGTPCRTGTSGFVADDAAGTPCPFCAEFGAAGKK</sequence>
<dbReference type="RefSeq" id="WP_170053839.1">
    <property type="nucleotide sequence ID" value="NZ_JABBKX010000003.1"/>
</dbReference>
<evidence type="ECO:0000313" key="2">
    <source>
        <dbReference type="EMBL" id="NMJ41571.1"/>
    </source>
</evidence>
<keyword evidence="3" id="KW-1185">Reference proteome</keyword>
<evidence type="ECO:0000313" key="3">
    <source>
        <dbReference type="Proteomes" id="UP000548582"/>
    </source>
</evidence>
<gene>
    <name evidence="2" type="ORF">GWK16_09990</name>
</gene>
<comment type="caution">
    <text evidence="2">The sequence shown here is derived from an EMBL/GenBank/DDBJ whole genome shotgun (WGS) entry which is preliminary data.</text>
</comment>